<sequence length="13" mass="1639">MDMRSFHLNFEVI</sequence>
<name>T0L4K6_COLGC</name>
<dbReference type="HOGENOM" id="CLU_3435967_0_0_1"/>
<dbReference type="EMBL" id="AMYD01004432">
    <property type="protein sequence ID" value="EQB43170.1"/>
    <property type="molecule type" value="Genomic_DNA"/>
</dbReference>
<proteinExistence type="predicted"/>
<comment type="caution">
    <text evidence="1">The sequence shown here is derived from an EMBL/GenBank/DDBJ whole genome shotgun (WGS) entry which is preliminary data.</text>
</comment>
<evidence type="ECO:0000313" key="1">
    <source>
        <dbReference type="EMBL" id="EQB43170.1"/>
    </source>
</evidence>
<reference evidence="2" key="1">
    <citation type="journal article" date="2013" name="Mol. Plant Microbe Interact.">
        <title>Global aspects of pacC regulation of pathogenicity genes in Colletotrichum gloeosporioides as revealed by transcriptome analysis.</title>
        <authorList>
            <person name="Alkan N."/>
            <person name="Meng X."/>
            <person name="Friedlander G."/>
            <person name="Reuveni E."/>
            <person name="Sukno S."/>
            <person name="Sherman A."/>
            <person name="Thon M."/>
            <person name="Fluhr R."/>
            <person name="Prusky D."/>
        </authorList>
    </citation>
    <scope>NUCLEOTIDE SEQUENCE [LARGE SCALE GENOMIC DNA]</scope>
    <source>
        <strain evidence="2">Cg-14</strain>
    </source>
</reference>
<protein>
    <submittedName>
        <fullName evidence="1">Uncharacterized protein</fullName>
    </submittedName>
</protein>
<organism evidence="1 2">
    <name type="scientific">Colletotrichum gloeosporioides (strain Cg-14)</name>
    <name type="common">Anthracnose fungus</name>
    <name type="synonym">Glomerella cingulata</name>
    <dbReference type="NCBI Taxonomy" id="1237896"/>
    <lineage>
        <taxon>Eukaryota</taxon>
        <taxon>Fungi</taxon>
        <taxon>Dikarya</taxon>
        <taxon>Ascomycota</taxon>
        <taxon>Pezizomycotina</taxon>
        <taxon>Sordariomycetes</taxon>
        <taxon>Hypocreomycetidae</taxon>
        <taxon>Glomerellales</taxon>
        <taxon>Glomerellaceae</taxon>
        <taxon>Colletotrichum</taxon>
        <taxon>Colletotrichum gloeosporioides species complex</taxon>
    </lineage>
</organism>
<gene>
    <name evidence="1" type="ORF">CGLO_18211</name>
</gene>
<evidence type="ECO:0000313" key="2">
    <source>
        <dbReference type="Proteomes" id="UP000015530"/>
    </source>
</evidence>
<dbReference type="Proteomes" id="UP000015530">
    <property type="component" value="Unassembled WGS sequence"/>
</dbReference>
<accession>T0L4K6</accession>